<evidence type="ECO:0000256" key="4">
    <source>
        <dbReference type="ARBA" id="ARBA00022989"/>
    </source>
</evidence>
<dbReference type="PANTHER" id="PTHR46795">
    <property type="entry name" value="ABC TRANSPORTER PERMEASE-RELATED-RELATED"/>
    <property type="match status" value="1"/>
</dbReference>
<evidence type="ECO:0000256" key="5">
    <source>
        <dbReference type="ARBA" id="ARBA00023136"/>
    </source>
</evidence>
<feature type="transmembrane region" description="Helical" evidence="6">
    <location>
        <begin position="6"/>
        <end position="24"/>
    </location>
</feature>
<keyword evidence="6" id="KW-0813">Transport</keyword>
<comment type="caution">
    <text evidence="9">The sequence shown here is derived from an EMBL/GenBank/DDBJ whole genome shotgun (WGS) entry which is preliminary data.</text>
</comment>
<feature type="transmembrane region" description="Helical" evidence="6">
    <location>
        <begin position="149"/>
        <end position="168"/>
    </location>
</feature>
<evidence type="ECO:0000256" key="1">
    <source>
        <dbReference type="ARBA" id="ARBA00004651"/>
    </source>
</evidence>
<dbReference type="InterPro" id="IPR027022">
    <property type="entry name" value="ABC_permease_BceB-typ"/>
</dbReference>
<comment type="similarity">
    <text evidence="6">Belongs to the ABC-4 integral membrane protein family.</text>
</comment>
<evidence type="ECO:0000256" key="3">
    <source>
        <dbReference type="ARBA" id="ARBA00022692"/>
    </source>
</evidence>
<dbReference type="Proteomes" id="UP001209553">
    <property type="component" value="Unassembled WGS sequence"/>
</dbReference>
<dbReference type="PANTHER" id="PTHR46795:SF3">
    <property type="entry name" value="ABC TRANSPORTER PERMEASE"/>
    <property type="match status" value="1"/>
</dbReference>
<gene>
    <name evidence="9" type="ORF">N9R04_05650</name>
</gene>
<evidence type="ECO:0000256" key="7">
    <source>
        <dbReference type="SAM" id="Coils"/>
    </source>
</evidence>
<evidence type="ECO:0000256" key="2">
    <source>
        <dbReference type="ARBA" id="ARBA00022475"/>
    </source>
</evidence>
<keyword evidence="10" id="KW-1185">Reference proteome</keyword>
<feature type="transmembrane region" description="Helical" evidence="6">
    <location>
        <begin position="462"/>
        <end position="487"/>
    </location>
</feature>
<evidence type="ECO:0000313" key="10">
    <source>
        <dbReference type="Proteomes" id="UP001209553"/>
    </source>
</evidence>
<accession>A0ABT2QQD0</accession>
<feature type="transmembrane region" description="Helical" evidence="6">
    <location>
        <begin position="559"/>
        <end position="579"/>
    </location>
</feature>
<sequence length="593" mass="68440">MIRAYAGIGDFFVSVLIIVFILYANRFVMRRRRKEFALNIILGMEKKHLRFILLIETIIEYLIASLISIIGGYLFGILLFMLLNKLMKMQHFNTFDYPFNIRAMVITLIILFIAMSILYLINCIQLTLRSSLKLIHSGKAVEKARSTTTLIILSIIGTVLLVLCYGLALNINLYTDYGLFFLALLLVIVATYVLFTSLSILILRVLRRIPTIYYKKVNFFTLSNLLSRMKSNAVSLASISLLCTFLVVTALLSLSTYRGLPQMLTQEHQQGYYIQYDNQEHSISQIQKRLRNFERDCNKYTQITYKQKLLSFRSVLFLDNNKLTAEKQKTVPFFTKIVTENQLEHYNGKKLNLKSNQIGLYSANPDFDSLTEVELLGQKKRVKHLNVDDTSEQSSGRALFIVVKNTAQLKQVKDKVKGSNNVEYLFNVKNKHVFEQHKSTLENKYSLTIDSIEEFNRNISEIYGGLVFVGIIVSITLLVGIFLMMYYKQVSEGYDDQRNYQIMKTTGLDKSLIKQVINRQIIWIFSLPLLITCLHSLFATKLISQLLTILVGVHYYEYIVNYSIIMGITIVVYGLIYLLTSNAYFRNVNNEDE</sequence>
<keyword evidence="7" id="KW-0175">Coiled coil</keyword>
<dbReference type="Pfam" id="PF02687">
    <property type="entry name" value="FtsX"/>
    <property type="match status" value="1"/>
</dbReference>
<dbReference type="InterPro" id="IPR052536">
    <property type="entry name" value="ABC-4_Integral_Memb_Prot"/>
</dbReference>
<evidence type="ECO:0000313" key="9">
    <source>
        <dbReference type="EMBL" id="MCU5746204.1"/>
    </source>
</evidence>
<feature type="transmembrane region" description="Helical" evidence="6">
    <location>
        <begin position="51"/>
        <end position="83"/>
    </location>
</feature>
<name>A0ABT2QQD0_9STAP</name>
<proteinExistence type="inferred from homology"/>
<evidence type="ECO:0000259" key="8">
    <source>
        <dbReference type="Pfam" id="PF02687"/>
    </source>
</evidence>
<reference evidence="9 10" key="1">
    <citation type="journal article" date="2023" name="Int. J. Syst. Evol. Microbiol.">
        <title>Streptococcus sciuri sp. nov., Staphylococcus marylandisciuri sp. nov. and Staphylococcus americanisciuri sp. nov., isolated from faeces of eastern grey squirrel (Sciurus carolinensis).</title>
        <authorList>
            <person name="Volokhov D.V."/>
            <person name="Zagorodnyaya T.A."/>
            <person name="Furtak V.A."/>
            <person name="Nattanmai G."/>
            <person name="Randall L."/>
            <person name="Jose S."/>
            <person name="Gao Y."/>
            <person name="Eisenberg T."/>
            <person name="Delmonte P."/>
            <person name="Blom J."/>
            <person name="Mitchell K.K."/>
        </authorList>
    </citation>
    <scope>NUCLEOTIDE SEQUENCE [LARGE SCALE GENOMIC DNA]</scope>
    <source>
        <strain evidence="9 10">SQ8-PEA</strain>
    </source>
</reference>
<dbReference type="InterPro" id="IPR003838">
    <property type="entry name" value="ABC3_permease_C"/>
</dbReference>
<comment type="subcellular location">
    <subcellularLocation>
        <location evidence="1 6">Cell membrane</location>
        <topology evidence="1 6">Multi-pass membrane protein</topology>
    </subcellularLocation>
</comment>
<protein>
    <submittedName>
        <fullName evidence="9">ABC transporter permease</fullName>
    </submittedName>
</protein>
<dbReference type="EMBL" id="JAOPKZ010000008">
    <property type="protein sequence ID" value="MCU5746204.1"/>
    <property type="molecule type" value="Genomic_DNA"/>
</dbReference>
<feature type="coiled-coil region" evidence="7">
    <location>
        <begin position="276"/>
        <end position="303"/>
    </location>
</feature>
<organism evidence="9 10">
    <name type="scientific">Staphylococcus marylandisciuri</name>
    <dbReference type="NCBI Taxonomy" id="2981529"/>
    <lineage>
        <taxon>Bacteria</taxon>
        <taxon>Bacillati</taxon>
        <taxon>Bacillota</taxon>
        <taxon>Bacilli</taxon>
        <taxon>Bacillales</taxon>
        <taxon>Staphylococcaceae</taxon>
        <taxon>Staphylococcus</taxon>
    </lineage>
</organism>
<keyword evidence="3 6" id="KW-0812">Transmembrane</keyword>
<keyword evidence="4 6" id="KW-1133">Transmembrane helix</keyword>
<feature type="transmembrane region" description="Helical" evidence="6">
    <location>
        <begin position="180"/>
        <end position="206"/>
    </location>
</feature>
<evidence type="ECO:0000256" key="6">
    <source>
        <dbReference type="PIRNR" id="PIRNR018968"/>
    </source>
</evidence>
<feature type="transmembrane region" description="Helical" evidence="6">
    <location>
        <begin position="233"/>
        <end position="254"/>
    </location>
</feature>
<feature type="transmembrane region" description="Helical" evidence="6">
    <location>
        <begin position="521"/>
        <end position="539"/>
    </location>
</feature>
<keyword evidence="2 6" id="KW-1003">Cell membrane</keyword>
<feature type="transmembrane region" description="Helical" evidence="6">
    <location>
        <begin position="103"/>
        <end position="128"/>
    </location>
</feature>
<keyword evidence="5 6" id="KW-0472">Membrane</keyword>
<feature type="domain" description="ABC3 transporter permease C-terminal" evidence="8">
    <location>
        <begin position="11"/>
        <end position="121"/>
    </location>
</feature>
<dbReference type="PIRSF" id="PIRSF018968">
    <property type="entry name" value="ABC_permease_BceB"/>
    <property type="match status" value="1"/>
</dbReference>